<evidence type="ECO:0000256" key="6">
    <source>
        <dbReference type="ARBA" id="ARBA00023065"/>
    </source>
</evidence>
<keyword evidence="2" id="KW-0813">Transport</keyword>
<dbReference type="SUPFAM" id="SSF161111">
    <property type="entry name" value="Cation efflux protein transmembrane domain-like"/>
    <property type="match status" value="1"/>
</dbReference>
<evidence type="ECO:0000256" key="3">
    <source>
        <dbReference type="ARBA" id="ARBA00022692"/>
    </source>
</evidence>
<keyword evidence="4" id="KW-0862">Zinc</keyword>
<dbReference type="InterPro" id="IPR002524">
    <property type="entry name" value="Cation_efflux"/>
</dbReference>
<gene>
    <name evidence="10" type="ORF">DFO67_12029</name>
</gene>
<dbReference type="GO" id="GO:0016020">
    <property type="term" value="C:membrane"/>
    <property type="evidence" value="ECO:0007669"/>
    <property type="project" value="UniProtKB-SubCell"/>
</dbReference>
<evidence type="ECO:0000256" key="4">
    <source>
        <dbReference type="ARBA" id="ARBA00022906"/>
    </source>
</evidence>
<dbReference type="OrthoDB" id="271709at2"/>
<dbReference type="GO" id="GO:0005385">
    <property type="term" value="F:zinc ion transmembrane transporter activity"/>
    <property type="evidence" value="ECO:0007669"/>
    <property type="project" value="InterPro"/>
</dbReference>
<evidence type="ECO:0000256" key="2">
    <source>
        <dbReference type="ARBA" id="ARBA00022448"/>
    </source>
</evidence>
<feature type="transmembrane region" description="Helical" evidence="8">
    <location>
        <begin position="208"/>
        <end position="226"/>
    </location>
</feature>
<keyword evidence="5 8" id="KW-1133">Transmembrane helix</keyword>
<dbReference type="PANTHER" id="PTHR45755">
    <property type="match status" value="1"/>
</dbReference>
<dbReference type="EMBL" id="SOEC01000020">
    <property type="protein sequence ID" value="TDX24784.1"/>
    <property type="molecule type" value="Genomic_DNA"/>
</dbReference>
<keyword evidence="4" id="KW-0864">Zinc transport</keyword>
<keyword evidence="3 8" id="KW-0812">Transmembrane</keyword>
<reference evidence="10 11" key="1">
    <citation type="submission" date="2019-03" db="EMBL/GenBank/DDBJ databases">
        <title>Freshwater and sediment microbial communities from various areas in North America, analyzing microbe dynamics in response to fracking.</title>
        <authorList>
            <person name="Lamendella R."/>
        </authorList>
    </citation>
    <scope>NUCLEOTIDE SEQUENCE [LARGE SCALE GENOMIC DNA]</scope>
    <source>
        <strain evidence="10 11">6_TX</strain>
    </source>
</reference>
<evidence type="ECO:0000256" key="8">
    <source>
        <dbReference type="SAM" id="Phobius"/>
    </source>
</evidence>
<dbReference type="InterPro" id="IPR045316">
    <property type="entry name" value="Msc2-like"/>
</dbReference>
<feature type="domain" description="Cation efflux protein transmembrane" evidence="9">
    <location>
        <begin position="28"/>
        <end position="233"/>
    </location>
</feature>
<dbReference type="Gene3D" id="1.20.1510.10">
    <property type="entry name" value="Cation efflux protein transmembrane domain"/>
    <property type="match status" value="1"/>
</dbReference>
<dbReference type="AlphaFoldDB" id="A0A4R8FFP4"/>
<dbReference type="Pfam" id="PF01545">
    <property type="entry name" value="Cation_efflux"/>
    <property type="match status" value="1"/>
</dbReference>
<dbReference type="InterPro" id="IPR027469">
    <property type="entry name" value="Cation_efflux_TMD_sf"/>
</dbReference>
<comment type="subcellular location">
    <subcellularLocation>
        <location evidence="1">Membrane</location>
        <topology evidence="1">Multi-pass membrane protein</topology>
    </subcellularLocation>
</comment>
<evidence type="ECO:0000256" key="5">
    <source>
        <dbReference type="ARBA" id="ARBA00022989"/>
    </source>
</evidence>
<evidence type="ECO:0000256" key="7">
    <source>
        <dbReference type="ARBA" id="ARBA00023136"/>
    </source>
</evidence>
<sequence>MHHHEIDTWKHEHTFDQDKVRSGERRTLIVVLLTLVTMFIEIIAGVIYGSMALLADGLHMGSHATALGIAAFAYAYARRHAKDHRFSFGTGKVNALGGFTGAVLLVGFAVYMGIESVSRFFNPVAIVFDKAILVAMIGLLVNGISAWILGVHNHSHNHGHSGHEHHQEHDHNRRAAYFHVLADALTSLLAIFALLAAKYLGWQWMDPMMGIIGAILITRWSWGLLLDTSRVLLDRQIHELDDEVRSVIENNTSDRISDLHIWSIGPGIYAGIIALVSDEPKPPHVYRDKMLQHLPQLVHATFEVEQCPHQHCYHDRYLSAELLRSR</sequence>
<proteinExistence type="predicted"/>
<accession>A0A4R8FFP4</accession>
<evidence type="ECO:0000259" key="9">
    <source>
        <dbReference type="Pfam" id="PF01545"/>
    </source>
</evidence>
<name>A0A4R8FFP4_9GAMM</name>
<feature type="transmembrane region" description="Helical" evidence="8">
    <location>
        <begin position="131"/>
        <end position="151"/>
    </location>
</feature>
<dbReference type="NCBIfam" id="TIGR01297">
    <property type="entry name" value="CDF"/>
    <property type="match status" value="1"/>
</dbReference>
<evidence type="ECO:0000313" key="10">
    <source>
        <dbReference type="EMBL" id="TDX24784.1"/>
    </source>
</evidence>
<keyword evidence="7 8" id="KW-0472">Membrane</keyword>
<feature type="transmembrane region" description="Helical" evidence="8">
    <location>
        <begin position="176"/>
        <end position="196"/>
    </location>
</feature>
<organism evidence="10 11">
    <name type="scientific">Modicisalibacter xianhensis</name>
    <dbReference type="NCBI Taxonomy" id="442341"/>
    <lineage>
        <taxon>Bacteria</taxon>
        <taxon>Pseudomonadati</taxon>
        <taxon>Pseudomonadota</taxon>
        <taxon>Gammaproteobacteria</taxon>
        <taxon>Oceanospirillales</taxon>
        <taxon>Halomonadaceae</taxon>
        <taxon>Modicisalibacter</taxon>
    </lineage>
</organism>
<evidence type="ECO:0000256" key="1">
    <source>
        <dbReference type="ARBA" id="ARBA00004141"/>
    </source>
</evidence>
<protein>
    <submittedName>
        <fullName evidence="10">Cation diffusion facilitator family transporter</fullName>
    </submittedName>
</protein>
<feature type="transmembrane region" description="Helical" evidence="8">
    <location>
        <begin position="89"/>
        <end position="111"/>
    </location>
</feature>
<feature type="transmembrane region" description="Helical" evidence="8">
    <location>
        <begin position="28"/>
        <end position="48"/>
    </location>
</feature>
<dbReference type="GO" id="GO:0006882">
    <property type="term" value="P:intracellular zinc ion homeostasis"/>
    <property type="evidence" value="ECO:0007669"/>
    <property type="project" value="InterPro"/>
</dbReference>
<dbReference type="PANTHER" id="PTHR45755:SF4">
    <property type="entry name" value="ZINC TRANSPORTER 7"/>
    <property type="match status" value="1"/>
</dbReference>
<feature type="transmembrane region" description="Helical" evidence="8">
    <location>
        <begin position="60"/>
        <end position="77"/>
    </location>
</feature>
<keyword evidence="6" id="KW-0406">Ion transport</keyword>
<comment type="caution">
    <text evidence="10">The sequence shown here is derived from an EMBL/GenBank/DDBJ whole genome shotgun (WGS) entry which is preliminary data.</text>
</comment>
<dbReference type="NCBIfam" id="NF033827">
    <property type="entry name" value="CDF_efflux_DmeF"/>
    <property type="match status" value="1"/>
</dbReference>
<evidence type="ECO:0000313" key="11">
    <source>
        <dbReference type="Proteomes" id="UP000294489"/>
    </source>
</evidence>
<dbReference type="Proteomes" id="UP000294489">
    <property type="component" value="Unassembled WGS sequence"/>
</dbReference>
<dbReference type="InterPro" id="IPR058533">
    <property type="entry name" value="Cation_efflux_TM"/>
</dbReference>